<sequence>MHRHLAACLCVCEMCSRRFLLRSMYIRVRLFKIGPAHKQSGRHGNAAIRTLHVPHAKMPPAGSSWLASSYTYNFCLVRYTSAIWVSHGNLRLRL</sequence>
<proteinExistence type="predicted"/>
<organism evidence="1">
    <name type="scientific">Rhipicephalus zambeziensis</name>
    <dbReference type="NCBI Taxonomy" id="60191"/>
    <lineage>
        <taxon>Eukaryota</taxon>
        <taxon>Metazoa</taxon>
        <taxon>Ecdysozoa</taxon>
        <taxon>Arthropoda</taxon>
        <taxon>Chelicerata</taxon>
        <taxon>Arachnida</taxon>
        <taxon>Acari</taxon>
        <taxon>Parasitiformes</taxon>
        <taxon>Ixodida</taxon>
        <taxon>Ixodoidea</taxon>
        <taxon>Ixodidae</taxon>
        <taxon>Rhipicephalinae</taxon>
        <taxon>Rhipicephalus</taxon>
        <taxon>Rhipicephalus</taxon>
    </lineage>
</organism>
<evidence type="ECO:0000313" key="1">
    <source>
        <dbReference type="EMBL" id="MAA13263.1"/>
    </source>
</evidence>
<dbReference type="EMBL" id="GFPF01002117">
    <property type="protein sequence ID" value="MAA13263.1"/>
    <property type="molecule type" value="Transcribed_RNA"/>
</dbReference>
<dbReference type="AlphaFoldDB" id="A0A224YGC8"/>
<protein>
    <submittedName>
        <fullName evidence="1">Uncharacterized protein</fullName>
    </submittedName>
</protein>
<reference evidence="1" key="1">
    <citation type="journal article" date="2017" name="Parasit. Vectors">
        <title>Sialotranscriptomics of Rhipicephalus zambeziensis reveals intricate expression profiles of secretory proteins and suggests tight temporal transcriptional regulation during blood-feeding.</title>
        <authorList>
            <person name="de Castro M.H."/>
            <person name="de Klerk D."/>
            <person name="Pienaar R."/>
            <person name="Rees D.J.G."/>
            <person name="Mans B.J."/>
        </authorList>
    </citation>
    <scope>NUCLEOTIDE SEQUENCE</scope>
    <source>
        <tissue evidence="1">Salivary glands</tissue>
    </source>
</reference>
<accession>A0A224YGC8</accession>
<name>A0A224YGC8_9ACAR</name>